<evidence type="ECO:0000313" key="7">
    <source>
        <dbReference type="Proteomes" id="UP000470772"/>
    </source>
</evidence>
<evidence type="ECO:0000259" key="5">
    <source>
        <dbReference type="PROSITE" id="PS51387"/>
    </source>
</evidence>
<proteinExistence type="predicted"/>
<dbReference type="SUPFAM" id="SSF56176">
    <property type="entry name" value="FAD-binding/transporter-associated domain-like"/>
    <property type="match status" value="1"/>
</dbReference>
<dbReference type="PANTHER" id="PTHR42934:SF1">
    <property type="entry name" value="GLYCOLATE OXIDASE SUBUNIT GLCD"/>
    <property type="match status" value="1"/>
</dbReference>
<evidence type="ECO:0000256" key="3">
    <source>
        <dbReference type="ARBA" id="ARBA00022827"/>
    </source>
</evidence>
<name>A0A6A9QSS8_SULME</name>
<organism evidence="6 7">
    <name type="scientific">Sulfuracidifex metallicus DSM 6482 = JCM 9184</name>
    <dbReference type="NCBI Taxonomy" id="523847"/>
    <lineage>
        <taxon>Archaea</taxon>
        <taxon>Thermoproteota</taxon>
        <taxon>Thermoprotei</taxon>
        <taxon>Sulfolobales</taxon>
        <taxon>Sulfolobaceae</taxon>
        <taxon>Sulfuracidifex</taxon>
    </lineage>
</organism>
<dbReference type="InterPro" id="IPR016164">
    <property type="entry name" value="FAD-linked_Oxase-like_C"/>
</dbReference>
<reference evidence="6 7" key="1">
    <citation type="submission" date="2019-10" db="EMBL/GenBank/DDBJ databases">
        <title>Sequencing and Assembly of Multiple Reported Metal-Biooxidizing Members of the Extremely Thermoacidophilic Archaeal Family Sulfolobaceae.</title>
        <authorList>
            <person name="Counts J.A."/>
            <person name="Kelly R.M."/>
        </authorList>
    </citation>
    <scope>NUCLEOTIDE SEQUENCE [LARGE SCALE GENOMIC DNA]</scope>
    <source>
        <strain evidence="6 7">DSM 6482</strain>
    </source>
</reference>
<comment type="cofactor">
    <cofactor evidence="1">
        <name>FAD</name>
        <dbReference type="ChEBI" id="CHEBI:57692"/>
    </cofactor>
</comment>
<protein>
    <submittedName>
        <fullName evidence="6">FAD-binding protein</fullName>
    </submittedName>
</protein>
<evidence type="ECO:0000256" key="4">
    <source>
        <dbReference type="ARBA" id="ARBA00023002"/>
    </source>
</evidence>
<dbReference type="InterPro" id="IPR006094">
    <property type="entry name" value="Oxid_FAD_bind_N"/>
</dbReference>
<keyword evidence="3" id="KW-0274">FAD</keyword>
<dbReference type="InterPro" id="IPR004113">
    <property type="entry name" value="FAD-bd_oxidored_4_C"/>
</dbReference>
<dbReference type="PANTHER" id="PTHR42934">
    <property type="entry name" value="GLYCOLATE OXIDASE SUBUNIT GLCD"/>
    <property type="match status" value="1"/>
</dbReference>
<dbReference type="Pfam" id="PF01565">
    <property type="entry name" value="FAD_binding_4"/>
    <property type="match status" value="1"/>
</dbReference>
<dbReference type="GO" id="GO:0016491">
    <property type="term" value="F:oxidoreductase activity"/>
    <property type="evidence" value="ECO:0007669"/>
    <property type="project" value="UniProtKB-KW"/>
</dbReference>
<dbReference type="Gene3D" id="1.10.45.10">
    <property type="entry name" value="Vanillyl-alcohol Oxidase, Chain A, domain 4"/>
    <property type="match status" value="1"/>
</dbReference>
<dbReference type="PROSITE" id="PS51387">
    <property type="entry name" value="FAD_PCMH"/>
    <property type="match status" value="1"/>
</dbReference>
<dbReference type="Gene3D" id="3.30.465.10">
    <property type="match status" value="1"/>
</dbReference>
<dbReference type="AlphaFoldDB" id="A0A6A9QSS8"/>
<dbReference type="InterPro" id="IPR016169">
    <property type="entry name" value="FAD-bd_PCMH_sub2"/>
</dbReference>
<dbReference type="EMBL" id="WGGD01000005">
    <property type="protein sequence ID" value="MUN28823.1"/>
    <property type="molecule type" value="Genomic_DNA"/>
</dbReference>
<dbReference type="GO" id="GO:0071949">
    <property type="term" value="F:FAD binding"/>
    <property type="evidence" value="ECO:0007669"/>
    <property type="project" value="InterPro"/>
</dbReference>
<dbReference type="Proteomes" id="UP000470772">
    <property type="component" value="Unassembled WGS sequence"/>
</dbReference>
<accession>A0A6A9QSS8</accession>
<dbReference type="InterPro" id="IPR016171">
    <property type="entry name" value="Vanillyl_alc_oxidase_C-sub2"/>
</dbReference>
<keyword evidence="7" id="KW-1185">Reference proteome</keyword>
<dbReference type="Gene3D" id="3.30.70.2740">
    <property type="match status" value="1"/>
</dbReference>
<sequence length="463" mass="50753">MSLADELESIVGKKWIVRGEEVSLFGVDGFTAFRGEPSAVVLPGNEDEAVAVIKTLIKNKKKIIIRGSGTSLSGGSTPVDGEIVVSLSRLNKIEEYHGNEVIVGPGIANIMVSKNAPSYLFYAPDPASYSVSSIGGNISHDSGGIHVVKYGPTFNSVLGLKVILPNGEVEDLLFHETAMNPVSIFIGAEGTLGGILKARLKLFPKPESRVSLVATFDSLRNAGKAVVEIFKRGVVPSALEMMDRNIIFAIEKSRYKAGLPDSEGLLLIEFDGEKKQVEMEAKVTMDTIAASSGKIVDPRGKINQFWNARKGAFPSMGSISPSYITLDCTVPRSMLPDALESIQKISKERNIFIANVFHAGDGNLHPLIPYNPQDKESLIKALKVGEEISKIAISMGGVPSGEHGIGIEKLKMEEYYYNKEEINVMKRIKETFDPENLFNPWKMFLPNKLPREDQVLKVMWEWE</sequence>
<evidence type="ECO:0000256" key="2">
    <source>
        <dbReference type="ARBA" id="ARBA00022630"/>
    </source>
</evidence>
<comment type="caution">
    <text evidence="6">The sequence shown here is derived from an EMBL/GenBank/DDBJ whole genome shotgun (WGS) entry which is preliminary data.</text>
</comment>
<keyword evidence="2" id="KW-0285">Flavoprotein</keyword>
<dbReference type="InterPro" id="IPR016166">
    <property type="entry name" value="FAD-bd_PCMH"/>
</dbReference>
<evidence type="ECO:0000256" key="1">
    <source>
        <dbReference type="ARBA" id="ARBA00001974"/>
    </source>
</evidence>
<feature type="domain" description="FAD-binding PCMH-type" evidence="5">
    <location>
        <begin position="33"/>
        <end position="205"/>
    </location>
</feature>
<dbReference type="RefSeq" id="WP_156016453.1">
    <property type="nucleotide sequence ID" value="NZ_WGGD01000005.1"/>
</dbReference>
<gene>
    <name evidence="6" type="ORF">GC250_05085</name>
</gene>
<dbReference type="InterPro" id="IPR051914">
    <property type="entry name" value="FAD-linked_OxidoTrans_Type4"/>
</dbReference>
<dbReference type="FunFam" id="1.10.45.10:FF:000001">
    <property type="entry name" value="D-lactate dehydrogenase mitochondrial"/>
    <property type="match status" value="1"/>
</dbReference>
<dbReference type="SUPFAM" id="SSF55103">
    <property type="entry name" value="FAD-linked oxidases, C-terminal domain"/>
    <property type="match status" value="1"/>
</dbReference>
<dbReference type="Pfam" id="PF02913">
    <property type="entry name" value="FAD-oxidase_C"/>
    <property type="match status" value="1"/>
</dbReference>
<evidence type="ECO:0000313" key="6">
    <source>
        <dbReference type="EMBL" id="MUN28823.1"/>
    </source>
</evidence>
<keyword evidence="4" id="KW-0560">Oxidoreductase</keyword>
<dbReference type="InterPro" id="IPR036318">
    <property type="entry name" value="FAD-bd_PCMH-like_sf"/>
</dbReference>